<dbReference type="SUPFAM" id="SSF53649">
    <property type="entry name" value="Alkaline phosphatase-like"/>
    <property type="match status" value="1"/>
</dbReference>
<evidence type="ECO:0000256" key="4">
    <source>
        <dbReference type="ARBA" id="ARBA00022989"/>
    </source>
</evidence>
<dbReference type="AlphaFoldDB" id="A0A401UA70"/>
<feature type="transmembrane region" description="Helical" evidence="9">
    <location>
        <begin position="63"/>
        <end position="86"/>
    </location>
</feature>
<feature type="transmembrane region" description="Helical" evidence="9">
    <location>
        <begin position="98"/>
        <end position="120"/>
    </location>
</feature>
<feature type="transmembrane region" description="Helical" evidence="9">
    <location>
        <begin position="193"/>
        <end position="220"/>
    </location>
</feature>
<comment type="caution">
    <text evidence="11">The sequence shown here is derived from an EMBL/GenBank/DDBJ whole genome shotgun (WGS) entry which is preliminary data.</text>
</comment>
<dbReference type="InterPro" id="IPR050448">
    <property type="entry name" value="OpgB/LTA_synthase_biosynth"/>
</dbReference>
<feature type="active site" evidence="6">
    <location>
        <position position="331"/>
    </location>
</feature>
<evidence type="ECO:0000256" key="3">
    <source>
        <dbReference type="ARBA" id="ARBA00022692"/>
    </source>
</evidence>
<dbReference type="CDD" id="cd16015">
    <property type="entry name" value="LTA_synthase"/>
    <property type="match status" value="1"/>
</dbReference>
<evidence type="ECO:0000256" key="6">
    <source>
        <dbReference type="PIRSR" id="PIRSR005091-1"/>
    </source>
</evidence>
<sequence>MRIYGTKRILKLYLCVFNQSMRARLWIFAKLMLYWMLFMSVIRISFLVYNFDLSSQLTFKEILLSLAYGMPMDLSMAGYVMLLSGLFLTASTLIKGRWIYYALFSLSMIALFLQIIIVIVDIELYRHWGFRMNNTPLFYMGSGALGSIDIWVAIKVLLIGAALAFALVWLYLRWIAPTIWNLIAAPKKSALIFLLLTASMVLCIRGSFTVATMNTGFVYFHTTKMYANHAAINVVWNFFRSLSSSARVVYPETFFDQQLTEKHFQELYPVSDSTYSILNTPKPNVILVIIESYTAAVIEVLGGAPGVTPRINELSKEGIIFDNFYASGTRTDKGLTGILSAYPSQPNSSIIKFPGKTQNLPSLNKKMEALGYRTSFIYGGDADFANFRSYITASGFDALTEDEDFDRDLNNSKWGVHDGFVGLRVLEELDTTQAPFFKVWLTQSSHEPFDVPAKPKFTDNTLDHRFFNSCHYTDSCIGAFIDKLKTRKDWDNTLVILTADHGHTLPGNQILQSKERFQIPLLFLGGALKTDSVIHTVGSQTDIANTLLAQLNAASPEFIFSKNLFANTINQHAAFFFHDGFGFVLPENKLMVYDNTAKIFVKVENVSEAEMELGKAYQQKLYSDFNKR</sequence>
<proteinExistence type="predicted"/>
<dbReference type="Gene3D" id="3.30.1120.80">
    <property type="match status" value="1"/>
</dbReference>
<dbReference type="Pfam" id="PF00884">
    <property type="entry name" value="Sulfatase"/>
    <property type="match status" value="1"/>
</dbReference>
<comment type="subcellular location">
    <subcellularLocation>
        <location evidence="1">Cell membrane</location>
        <topology evidence="1">Multi-pass membrane protein</topology>
    </subcellularLocation>
</comment>
<evidence type="ECO:0000256" key="1">
    <source>
        <dbReference type="ARBA" id="ARBA00004651"/>
    </source>
</evidence>
<evidence type="ECO:0000256" key="5">
    <source>
        <dbReference type="ARBA" id="ARBA00023136"/>
    </source>
</evidence>
<evidence type="ECO:0000256" key="2">
    <source>
        <dbReference type="ARBA" id="ARBA00022475"/>
    </source>
</evidence>
<keyword evidence="4 9" id="KW-1133">Transmembrane helix</keyword>
<feature type="transmembrane region" description="Helical" evidence="9">
    <location>
        <begin position="31"/>
        <end position="51"/>
    </location>
</feature>
<keyword evidence="12" id="KW-1185">Reference proteome</keyword>
<feature type="binding site" evidence="8">
    <location>
        <position position="501"/>
    </location>
    <ligand>
        <name>Mn(2+)</name>
        <dbReference type="ChEBI" id="CHEBI:29035"/>
    </ligand>
</feature>
<keyword evidence="5 9" id="KW-0472">Membrane</keyword>
<reference evidence="11 12" key="1">
    <citation type="submission" date="2018-11" db="EMBL/GenBank/DDBJ databases">
        <title>Chryseotalea sanarue gen. nov., sp., nov., a member of the family Cytophagaceae, isolated from a brackish lake in Hamamatsu Japan.</title>
        <authorList>
            <person name="Maejima Y."/>
            <person name="Iino T."/>
            <person name="Muraguchi Y."/>
            <person name="Fukuda K."/>
            <person name="Ohkuma M."/>
            <person name="Moriuchi R."/>
            <person name="Dohra H."/>
            <person name="Kimbara K."/>
            <person name="Shintani M."/>
        </authorList>
    </citation>
    <scope>NUCLEOTIDE SEQUENCE [LARGE SCALE GENOMIC DNA]</scope>
    <source>
        <strain evidence="11 12">Ys</strain>
    </source>
</reference>
<dbReference type="InterPro" id="IPR000917">
    <property type="entry name" value="Sulfatase_N"/>
</dbReference>
<keyword evidence="7" id="KW-0479">Metal-binding</keyword>
<keyword evidence="3 9" id="KW-0812">Transmembrane</keyword>
<dbReference type="PANTHER" id="PTHR47371">
    <property type="entry name" value="LIPOTEICHOIC ACID SYNTHASE"/>
    <property type="match status" value="1"/>
</dbReference>
<keyword evidence="7" id="KW-0464">Manganese</keyword>
<organism evidence="11 12">
    <name type="scientific">Chryseotalea sanaruensis</name>
    <dbReference type="NCBI Taxonomy" id="2482724"/>
    <lineage>
        <taxon>Bacteria</taxon>
        <taxon>Pseudomonadati</taxon>
        <taxon>Bacteroidota</taxon>
        <taxon>Cytophagia</taxon>
        <taxon>Cytophagales</taxon>
        <taxon>Chryseotaleaceae</taxon>
        <taxon>Chryseotalea</taxon>
    </lineage>
</organism>
<evidence type="ECO:0000313" key="12">
    <source>
        <dbReference type="Proteomes" id="UP000288227"/>
    </source>
</evidence>
<name>A0A401UA70_9BACT</name>
<evidence type="ECO:0000256" key="8">
    <source>
        <dbReference type="PIRSR" id="PIRSR005091-3"/>
    </source>
</evidence>
<feature type="binding site" evidence="7">
    <location>
        <position position="446"/>
    </location>
    <ligand>
        <name>substrate</name>
    </ligand>
</feature>
<evidence type="ECO:0000259" key="10">
    <source>
        <dbReference type="Pfam" id="PF00884"/>
    </source>
</evidence>
<dbReference type="EMBL" id="BHXQ01000003">
    <property type="protein sequence ID" value="GCC51777.1"/>
    <property type="molecule type" value="Genomic_DNA"/>
</dbReference>
<feature type="binding site" evidence="8">
    <location>
        <position position="291"/>
    </location>
    <ligand>
        <name>Mn(2+)</name>
        <dbReference type="ChEBI" id="CHEBI:29035"/>
    </ligand>
</feature>
<feature type="binding site" evidence="8">
    <location>
        <position position="500"/>
    </location>
    <ligand>
        <name>Mn(2+)</name>
        <dbReference type="ChEBI" id="CHEBI:29035"/>
    </ligand>
</feature>
<dbReference type="Proteomes" id="UP000288227">
    <property type="component" value="Unassembled WGS sequence"/>
</dbReference>
<evidence type="ECO:0000256" key="9">
    <source>
        <dbReference type="SAM" id="Phobius"/>
    </source>
</evidence>
<dbReference type="GO" id="GO:0046872">
    <property type="term" value="F:metal ion binding"/>
    <property type="evidence" value="ECO:0007669"/>
    <property type="project" value="UniProtKB-KW"/>
</dbReference>
<dbReference type="GO" id="GO:0005886">
    <property type="term" value="C:plasma membrane"/>
    <property type="evidence" value="ECO:0007669"/>
    <property type="project" value="UniProtKB-SubCell"/>
</dbReference>
<gene>
    <name evidence="11" type="ORF">SanaruYs_20060</name>
</gene>
<dbReference type="InterPro" id="IPR017850">
    <property type="entry name" value="Alkaline_phosphatase_core_sf"/>
</dbReference>
<feature type="binding site" evidence="8">
    <location>
        <position position="331"/>
    </location>
    <ligand>
        <name>Mn(2+)</name>
        <dbReference type="ChEBI" id="CHEBI:29035"/>
    </ligand>
</feature>
<evidence type="ECO:0000256" key="7">
    <source>
        <dbReference type="PIRSR" id="PIRSR005091-2"/>
    </source>
</evidence>
<accession>A0A401UA70</accession>
<evidence type="ECO:0000313" key="11">
    <source>
        <dbReference type="EMBL" id="GCC51777.1"/>
    </source>
</evidence>
<dbReference type="Gene3D" id="3.40.720.10">
    <property type="entry name" value="Alkaline Phosphatase, subunit A"/>
    <property type="match status" value="1"/>
</dbReference>
<feature type="domain" description="Sulfatase N-terminal" evidence="10">
    <location>
        <begin position="283"/>
        <end position="552"/>
    </location>
</feature>
<feature type="transmembrane region" description="Helical" evidence="9">
    <location>
        <begin position="150"/>
        <end position="172"/>
    </location>
</feature>
<dbReference type="InterPro" id="IPR012160">
    <property type="entry name" value="LtaS-like"/>
</dbReference>
<protein>
    <recommendedName>
        <fullName evidence="10">Sulfatase N-terminal domain-containing protein</fullName>
    </recommendedName>
</protein>
<dbReference type="PIRSF" id="PIRSF005091">
    <property type="entry name" value="Mmb_sulf_HI1246"/>
    <property type="match status" value="1"/>
</dbReference>
<keyword evidence="2" id="KW-1003">Cell membrane</keyword>
<dbReference type="PANTHER" id="PTHR47371:SF3">
    <property type="entry name" value="PHOSPHOGLYCEROL TRANSFERASE I"/>
    <property type="match status" value="1"/>
</dbReference>